<dbReference type="GO" id="GO:0003677">
    <property type="term" value="F:DNA binding"/>
    <property type="evidence" value="ECO:0007669"/>
    <property type="project" value="InterPro"/>
</dbReference>
<dbReference type="Pfam" id="PF08281">
    <property type="entry name" value="Sigma70_r4_2"/>
    <property type="match status" value="1"/>
</dbReference>
<dbReference type="Gene3D" id="1.10.1740.10">
    <property type="match status" value="1"/>
</dbReference>
<dbReference type="KEGG" id="vin:AKJ08_1539"/>
<dbReference type="EMBL" id="CP012332">
    <property type="protein sequence ID" value="AKU91152.1"/>
    <property type="molecule type" value="Genomic_DNA"/>
</dbReference>
<dbReference type="STRING" id="1391653.AKJ08_1539"/>
<dbReference type="PANTHER" id="PTHR43133">
    <property type="entry name" value="RNA POLYMERASE ECF-TYPE SIGMA FACTO"/>
    <property type="match status" value="1"/>
</dbReference>
<dbReference type="InterPro" id="IPR013249">
    <property type="entry name" value="RNA_pol_sigma70_r4_t2"/>
</dbReference>
<dbReference type="InterPro" id="IPR013325">
    <property type="entry name" value="RNA_pol_sigma_r2"/>
</dbReference>
<dbReference type="Proteomes" id="UP000055590">
    <property type="component" value="Chromosome"/>
</dbReference>
<dbReference type="InterPro" id="IPR014284">
    <property type="entry name" value="RNA_pol_sigma-70_dom"/>
</dbReference>
<dbReference type="InterPro" id="IPR036388">
    <property type="entry name" value="WH-like_DNA-bd_sf"/>
</dbReference>
<dbReference type="PANTHER" id="PTHR43133:SF51">
    <property type="entry name" value="RNA POLYMERASE SIGMA FACTOR"/>
    <property type="match status" value="1"/>
</dbReference>
<dbReference type="GO" id="GO:0006352">
    <property type="term" value="P:DNA-templated transcription initiation"/>
    <property type="evidence" value="ECO:0007669"/>
    <property type="project" value="InterPro"/>
</dbReference>
<comment type="similarity">
    <text evidence="1">Belongs to the sigma-70 factor family. ECF subfamily.</text>
</comment>
<dbReference type="SUPFAM" id="SSF88946">
    <property type="entry name" value="Sigma2 domain of RNA polymerase sigma factors"/>
    <property type="match status" value="1"/>
</dbReference>
<evidence type="ECO:0000259" key="5">
    <source>
        <dbReference type="Pfam" id="PF04542"/>
    </source>
</evidence>
<dbReference type="GO" id="GO:0016987">
    <property type="term" value="F:sigma factor activity"/>
    <property type="evidence" value="ECO:0007669"/>
    <property type="project" value="UniProtKB-KW"/>
</dbReference>
<dbReference type="SUPFAM" id="SSF88659">
    <property type="entry name" value="Sigma3 and sigma4 domains of RNA polymerase sigma factors"/>
    <property type="match status" value="1"/>
</dbReference>
<evidence type="ECO:0000313" key="7">
    <source>
        <dbReference type="EMBL" id="AKU91152.1"/>
    </source>
</evidence>
<dbReference type="AlphaFoldDB" id="A0A0K1PCB6"/>
<protein>
    <submittedName>
        <fullName evidence="7">RNA polymerase sigma-54 factor RpoN</fullName>
    </submittedName>
</protein>
<feature type="domain" description="RNA polymerase sigma factor 70 region 4 type 2" evidence="6">
    <location>
        <begin position="101"/>
        <end position="145"/>
    </location>
</feature>
<dbReference type="InterPro" id="IPR007627">
    <property type="entry name" value="RNA_pol_sigma70_r2"/>
</dbReference>
<dbReference type="Pfam" id="PF04542">
    <property type="entry name" value="Sigma70_r2"/>
    <property type="match status" value="1"/>
</dbReference>
<evidence type="ECO:0000256" key="4">
    <source>
        <dbReference type="ARBA" id="ARBA00023163"/>
    </source>
</evidence>
<dbReference type="OrthoDB" id="5525122at2"/>
<evidence type="ECO:0000259" key="6">
    <source>
        <dbReference type="Pfam" id="PF08281"/>
    </source>
</evidence>
<evidence type="ECO:0000313" key="8">
    <source>
        <dbReference type="Proteomes" id="UP000055590"/>
    </source>
</evidence>
<evidence type="ECO:0000256" key="3">
    <source>
        <dbReference type="ARBA" id="ARBA00023082"/>
    </source>
</evidence>
<accession>A0A0K1PCB6</accession>
<keyword evidence="4" id="KW-0804">Transcription</keyword>
<gene>
    <name evidence="7" type="ORF">AKJ08_1539</name>
</gene>
<name>A0A0K1PCB6_9BACT</name>
<dbReference type="RefSeq" id="WP_050725506.1">
    <property type="nucleotide sequence ID" value="NZ_CP012332.1"/>
</dbReference>
<evidence type="ECO:0000256" key="2">
    <source>
        <dbReference type="ARBA" id="ARBA00023015"/>
    </source>
</evidence>
<dbReference type="Gene3D" id="1.10.10.10">
    <property type="entry name" value="Winged helix-like DNA-binding domain superfamily/Winged helix DNA-binding domain"/>
    <property type="match status" value="1"/>
</dbReference>
<sequence>MNGRAIDELYRRYGPAVLRRARAILRDEQGARDVLQEVFIRAIEEGGSFRGESSPMTWMYRITTNLCLNRIRDEGRRARLLDEHVARDEEARPATADERLTLARILRRVPDGLREIAVYYYVDQMSHDEIAALVKTSRRTVGNRLEEFRRLALAAAEPVAEVV</sequence>
<evidence type="ECO:0000256" key="1">
    <source>
        <dbReference type="ARBA" id="ARBA00010641"/>
    </source>
</evidence>
<keyword evidence="2" id="KW-0805">Transcription regulation</keyword>
<proteinExistence type="inferred from homology"/>
<reference evidence="7 8" key="1">
    <citation type="submission" date="2015-08" db="EMBL/GenBank/DDBJ databases">
        <authorList>
            <person name="Babu N.S."/>
            <person name="Beckwith C.J."/>
            <person name="Beseler K.G."/>
            <person name="Brison A."/>
            <person name="Carone J.V."/>
            <person name="Caskin T.P."/>
            <person name="Diamond M."/>
            <person name="Durham M.E."/>
            <person name="Foxe J.M."/>
            <person name="Go M."/>
            <person name="Henderson B.A."/>
            <person name="Jones I.B."/>
            <person name="McGettigan J.A."/>
            <person name="Micheletti S.J."/>
            <person name="Nasrallah M.E."/>
            <person name="Ortiz D."/>
            <person name="Piller C.R."/>
            <person name="Privatt S.R."/>
            <person name="Schneider S.L."/>
            <person name="Sharp S."/>
            <person name="Smith T.C."/>
            <person name="Stanton J.D."/>
            <person name="Ullery H.E."/>
            <person name="Wilson R.J."/>
            <person name="Serrano M.G."/>
            <person name="Buck G."/>
            <person name="Lee V."/>
            <person name="Wang Y."/>
            <person name="Carvalho R."/>
            <person name="Voegtly L."/>
            <person name="Shi R."/>
            <person name="Duckworth R."/>
            <person name="Johnson A."/>
            <person name="Loviza R."/>
            <person name="Walstead R."/>
            <person name="Shah Z."/>
            <person name="Kiflezghi M."/>
            <person name="Wade K."/>
            <person name="Ball S.L."/>
            <person name="Bradley K.W."/>
            <person name="Asai D.J."/>
            <person name="Bowman C.A."/>
            <person name="Russell D.A."/>
            <person name="Pope W.H."/>
            <person name="Jacobs-Sera D."/>
            <person name="Hendrix R.W."/>
            <person name="Hatfull G.F."/>
        </authorList>
    </citation>
    <scope>NUCLEOTIDE SEQUENCE [LARGE SCALE GENOMIC DNA]</scope>
    <source>
        <strain evidence="7 8">DSM 27710</strain>
    </source>
</reference>
<organism evidence="7 8">
    <name type="scientific">Vulgatibacter incomptus</name>
    <dbReference type="NCBI Taxonomy" id="1391653"/>
    <lineage>
        <taxon>Bacteria</taxon>
        <taxon>Pseudomonadati</taxon>
        <taxon>Myxococcota</taxon>
        <taxon>Myxococcia</taxon>
        <taxon>Myxococcales</taxon>
        <taxon>Cystobacterineae</taxon>
        <taxon>Vulgatibacteraceae</taxon>
        <taxon>Vulgatibacter</taxon>
    </lineage>
</organism>
<feature type="domain" description="RNA polymerase sigma-70 region 2" evidence="5">
    <location>
        <begin position="9"/>
        <end position="77"/>
    </location>
</feature>
<dbReference type="NCBIfam" id="TIGR02937">
    <property type="entry name" value="sigma70-ECF"/>
    <property type="match status" value="1"/>
</dbReference>
<keyword evidence="8" id="KW-1185">Reference proteome</keyword>
<dbReference type="InterPro" id="IPR039425">
    <property type="entry name" value="RNA_pol_sigma-70-like"/>
</dbReference>
<dbReference type="InterPro" id="IPR013324">
    <property type="entry name" value="RNA_pol_sigma_r3/r4-like"/>
</dbReference>
<keyword evidence="3" id="KW-0731">Sigma factor</keyword>